<organism evidence="2">
    <name type="scientific">Anopheles sinensis</name>
    <name type="common">Mosquito</name>
    <dbReference type="NCBI Taxonomy" id="74873"/>
    <lineage>
        <taxon>Eukaryota</taxon>
        <taxon>Metazoa</taxon>
        <taxon>Ecdysozoa</taxon>
        <taxon>Arthropoda</taxon>
        <taxon>Hexapoda</taxon>
        <taxon>Insecta</taxon>
        <taxon>Pterygota</taxon>
        <taxon>Neoptera</taxon>
        <taxon>Endopterygota</taxon>
        <taxon>Diptera</taxon>
        <taxon>Nematocera</taxon>
        <taxon>Culicoidea</taxon>
        <taxon>Culicidae</taxon>
        <taxon>Anophelinae</taxon>
        <taxon>Anopheles</taxon>
    </lineage>
</organism>
<sequence length="147" mass="16150">MNFCGWLKVFKRKGKQTAGEGGSNEVDDDGELRPEGEKRANNGRSTGGWKRKIKSVTKQSGTGRTQSQQVEQETTKEKSDTKMDENSRPAVDTGAEDEATQNVKSRNHIMCLDNGYSQQRDGCMVVGDLPMKSTKASASVITMVEET</sequence>
<name>A0A084VR23_ANOSI</name>
<reference evidence="3" key="2">
    <citation type="submission" date="2020-05" db="UniProtKB">
        <authorList>
            <consortium name="EnsemblMetazoa"/>
        </authorList>
    </citation>
    <scope>IDENTIFICATION</scope>
</reference>
<reference evidence="2 4" key="1">
    <citation type="journal article" date="2014" name="BMC Genomics">
        <title>Genome sequence of Anopheles sinensis provides insight into genetics basis of mosquito competence for malaria parasites.</title>
        <authorList>
            <person name="Zhou D."/>
            <person name="Zhang D."/>
            <person name="Ding G."/>
            <person name="Shi L."/>
            <person name="Hou Q."/>
            <person name="Ye Y."/>
            <person name="Xu Y."/>
            <person name="Zhou H."/>
            <person name="Xiong C."/>
            <person name="Li S."/>
            <person name="Yu J."/>
            <person name="Hong S."/>
            <person name="Yu X."/>
            <person name="Zou P."/>
            <person name="Chen C."/>
            <person name="Chang X."/>
            <person name="Wang W."/>
            <person name="Lv Y."/>
            <person name="Sun Y."/>
            <person name="Ma L."/>
            <person name="Shen B."/>
            <person name="Zhu C."/>
        </authorList>
    </citation>
    <scope>NUCLEOTIDE SEQUENCE [LARGE SCALE GENOMIC DNA]</scope>
</reference>
<dbReference type="EnsemblMetazoa" id="ASIC007895-RA">
    <property type="protein sequence ID" value="ASIC007895-PA"/>
    <property type="gene ID" value="ASIC007895"/>
</dbReference>
<evidence type="ECO:0000313" key="3">
    <source>
        <dbReference type="EnsemblMetazoa" id="ASIC007895-PA"/>
    </source>
</evidence>
<gene>
    <name evidence="2" type="ORF">ZHAS_00007895</name>
</gene>
<evidence type="ECO:0000313" key="2">
    <source>
        <dbReference type="EMBL" id="KFB40417.1"/>
    </source>
</evidence>
<dbReference type="EMBL" id="KE525013">
    <property type="protein sequence ID" value="KFB40417.1"/>
    <property type="molecule type" value="Genomic_DNA"/>
</dbReference>
<feature type="compositionally biased region" description="Basic and acidic residues" evidence="1">
    <location>
        <begin position="73"/>
        <end position="87"/>
    </location>
</feature>
<accession>A0A084VR23</accession>
<feature type="region of interest" description="Disordered" evidence="1">
    <location>
        <begin position="11"/>
        <end position="104"/>
    </location>
</feature>
<dbReference type="Proteomes" id="UP000030765">
    <property type="component" value="Unassembled WGS sequence"/>
</dbReference>
<feature type="compositionally biased region" description="Basic and acidic residues" evidence="1">
    <location>
        <begin position="31"/>
        <end position="40"/>
    </location>
</feature>
<feature type="compositionally biased region" description="Polar residues" evidence="1">
    <location>
        <begin position="56"/>
        <end position="72"/>
    </location>
</feature>
<dbReference type="AlphaFoldDB" id="A0A084VR23"/>
<evidence type="ECO:0000256" key="1">
    <source>
        <dbReference type="SAM" id="MobiDB-lite"/>
    </source>
</evidence>
<protein>
    <submittedName>
        <fullName evidence="2">Uncharacterized protein LOC101258754</fullName>
    </submittedName>
</protein>
<dbReference type="VEuPathDB" id="VectorBase:ASIC007895"/>
<proteinExistence type="predicted"/>
<keyword evidence="4" id="KW-1185">Reference proteome</keyword>
<dbReference type="EMBL" id="ATLV01015425">
    <property type="status" value="NOT_ANNOTATED_CDS"/>
    <property type="molecule type" value="Genomic_DNA"/>
</dbReference>
<evidence type="ECO:0000313" key="4">
    <source>
        <dbReference type="Proteomes" id="UP000030765"/>
    </source>
</evidence>